<dbReference type="EMBL" id="ML977320">
    <property type="protein sequence ID" value="KAF2116649.1"/>
    <property type="molecule type" value="Genomic_DNA"/>
</dbReference>
<feature type="region of interest" description="Disordered" evidence="1">
    <location>
        <begin position="94"/>
        <end position="113"/>
    </location>
</feature>
<feature type="signal peptide" evidence="3">
    <location>
        <begin position="1"/>
        <end position="20"/>
    </location>
</feature>
<keyword evidence="2" id="KW-0812">Transmembrane</keyword>
<keyword evidence="3" id="KW-0732">Signal</keyword>
<sequence length="223" mass="24227">MITPINALIIVMLLSNNVWAIYGVFLDARQTCSNCNVLSSTLSIPANSTALVSRTTSLEISFSSLKIPATASFLPPHNVSGPLSTSTIRSTLVASQQPPFRTGPPASTAEASSGLSPQAKIGIGVAGGILGLVLVFALLFDACYLRRKRRERDVQYALNEVEGGTVKESQERIVLESRVSIVFEEEEEEEEEGYEGELEDDADDEDEEDRGRNGMSLPRRMMS</sequence>
<dbReference type="OrthoDB" id="3799930at2759"/>
<evidence type="ECO:0000256" key="3">
    <source>
        <dbReference type="SAM" id="SignalP"/>
    </source>
</evidence>
<dbReference type="Proteomes" id="UP000799770">
    <property type="component" value="Unassembled WGS sequence"/>
</dbReference>
<accession>A0A6A5ZAW0</accession>
<feature type="region of interest" description="Disordered" evidence="1">
    <location>
        <begin position="180"/>
        <end position="223"/>
    </location>
</feature>
<reference evidence="4" key="1">
    <citation type="journal article" date="2020" name="Stud. Mycol.">
        <title>101 Dothideomycetes genomes: a test case for predicting lifestyles and emergence of pathogens.</title>
        <authorList>
            <person name="Haridas S."/>
            <person name="Albert R."/>
            <person name="Binder M."/>
            <person name="Bloem J."/>
            <person name="Labutti K."/>
            <person name="Salamov A."/>
            <person name="Andreopoulos B."/>
            <person name="Baker S."/>
            <person name="Barry K."/>
            <person name="Bills G."/>
            <person name="Bluhm B."/>
            <person name="Cannon C."/>
            <person name="Castanera R."/>
            <person name="Culley D."/>
            <person name="Daum C."/>
            <person name="Ezra D."/>
            <person name="Gonzalez J."/>
            <person name="Henrissat B."/>
            <person name="Kuo A."/>
            <person name="Liang C."/>
            <person name="Lipzen A."/>
            <person name="Lutzoni F."/>
            <person name="Magnuson J."/>
            <person name="Mondo S."/>
            <person name="Nolan M."/>
            <person name="Ohm R."/>
            <person name="Pangilinan J."/>
            <person name="Park H.-J."/>
            <person name="Ramirez L."/>
            <person name="Alfaro M."/>
            <person name="Sun H."/>
            <person name="Tritt A."/>
            <person name="Yoshinaga Y."/>
            <person name="Zwiers L.-H."/>
            <person name="Turgeon B."/>
            <person name="Goodwin S."/>
            <person name="Spatafora J."/>
            <person name="Crous P."/>
            <person name="Grigoriev I."/>
        </authorList>
    </citation>
    <scope>NUCLEOTIDE SEQUENCE</scope>
    <source>
        <strain evidence="4">CBS 627.86</strain>
    </source>
</reference>
<evidence type="ECO:0000313" key="4">
    <source>
        <dbReference type="EMBL" id="KAF2116649.1"/>
    </source>
</evidence>
<evidence type="ECO:0000256" key="1">
    <source>
        <dbReference type="SAM" id="MobiDB-lite"/>
    </source>
</evidence>
<feature type="chain" id="PRO_5025471311" description="Mid2 domain-containing protein" evidence="3">
    <location>
        <begin position="21"/>
        <end position="223"/>
    </location>
</feature>
<evidence type="ECO:0008006" key="6">
    <source>
        <dbReference type="Google" id="ProtNLM"/>
    </source>
</evidence>
<gene>
    <name evidence="4" type="ORF">BDV96DRAFT_630984</name>
</gene>
<keyword evidence="2" id="KW-0472">Membrane</keyword>
<organism evidence="4 5">
    <name type="scientific">Lophiotrema nucula</name>
    <dbReference type="NCBI Taxonomy" id="690887"/>
    <lineage>
        <taxon>Eukaryota</taxon>
        <taxon>Fungi</taxon>
        <taxon>Dikarya</taxon>
        <taxon>Ascomycota</taxon>
        <taxon>Pezizomycotina</taxon>
        <taxon>Dothideomycetes</taxon>
        <taxon>Pleosporomycetidae</taxon>
        <taxon>Pleosporales</taxon>
        <taxon>Lophiotremataceae</taxon>
        <taxon>Lophiotrema</taxon>
    </lineage>
</organism>
<keyword evidence="2" id="KW-1133">Transmembrane helix</keyword>
<keyword evidence="5" id="KW-1185">Reference proteome</keyword>
<name>A0A6A5ZAW0_9PLEO</name>
<evidence type="ECO:0000313" key="5">
    <source>
        <dbReference type="Proteomes" id="UP000799770"/>
    </source>
</evidence>
<protein>
    <recommendedName>
        <fullName evidence="6">Mid2 domain-containing protein</fullName>
    </recommendedName>
</protein>
<proteinExistence type="predicted"/>
<evidence type="ECO:0000256" key="2">
    <source>
        <dbReference type="SAM" id="Phobius"/>
    </source>
</evidence>
<feature type="transmembrane region" description="Helical" evidence="2">
    <location>
        <begin position="121"/>
        <end position="145"/>
    </location>
</feature>
<feature type="compositionally biased region" description="Acidic residues" evidence="1">
    <location>
        <begin position="183"/>
        <end position="208"/>
    </location>
</feature>
<dbReference type="AlphaFoldDB" id="A0A6A5ZAW0"/>